<evidence type="ECO:0000313" key="2">
    <source>
        <dbReference type="Proteomes" id="UP000199502"/>
    </source>
</evidence>
<keyword evidence="2" id="KW-1185">Reference proteome</keyword>
<evidence type="ECO:0000313" key="1">
    <source>
        <dbReference type="EMBL" id="SCY65039.1"/>
    </source>
</evidence>
<sequence>MSLADQIRDKAAAVWHFGRLRRLVRAEAGLAPQVLVSVAEIPCEDPACEGPATQITILGMDLMRRVMVIHRPAANVSAADIAAALGNAPGP</sequence>
<dbReference type="Proteomes" id="UP000199502">
    <property type="component" value="Unassembled WGS sequence"/>
</dbReference>
<accession>A0A1G5HNK6</accession>
<proteinExistence type="predicted"/>
<gene>
    <name evidence="1" type="ORF">SAMN05660710_02197</name>
</gene>
<dbReference type="STRING" id="336292.SAMN05660710_02197"/>
<organism evidence="1 2">
    <name type="scientific">Paracoccus tibetensis</name>
    <dbReference type="NCBI Taxonomy" id="336292"/>
    <lineage>
        <taxon>Bacteria</taxon>
        <taxon>Pseudomonadati</taxon>
        <taxon>Pseudomonadota</taxon>
        <taxon>Alphaproteobacteria</taxon>
        <taxon>Rhodobacterales</taxon>
        <taxon>Paracoccaceae</taxon>
        <taxon>Paracoccus</taxon>
    </lineage>
</organism>
<protein>
    <submittedName>
        <fullName evidence="1">Uncharacterized protein</fullName>
    </submittedName>
</protein>
<dbReference type="OrthoDB" id="7067390at2"/>
<name>A0A1G5HNK6_9RHOB</name>
<dbReference type="RefSeq" id="WP_090743974.1">
    <property type="nucleotide sequence ID" value="NZ_FMVT01000007.1"/>
</dbReference>
<reference evidence="1 2" key="1">
    <citation type="submission" date="2016-10" db="EMBL/GenBank/DDBJ databases">
        <authorList>
            <person name="de Groot N.N."/>
        </authorList>
    </citation>
    <scope>NUCLEOTIDE SEQUENCE [LARGE SCALE GENOMIC DNA]</scope>
    <source>
        <strain evidence="1 2">CGMCC 1.8925</strain>
    </source>
</reference>
<dbReference type="AlphaFoldDB" id="A0A1G5HNK6"/>
<dbReference type="EMBL" id="FMVT01000007">
    <property type="protein sequence ID" value="SCY65039.1"/>
    <property type="molecule type" value="Genomic_DNA"/>
</dbReference>